<sequence length="108" mass="12541">MELILIGSMLIIMALIFVLAMIVKGSSLKLFEQRFRSLITVAKENNEEVEDKYSEAYEIVMEFGDLLAAEKNLEQYYGVKDIYDRVEEFRAENNQAVEKDRVILKVVK</sequence>
<dbReference type="EMBL" id="CP013611">
    <property type="protein sequence ID" value="ALU44851.1"/>
    <property type="molecule type" value="Genomic_DNA"/>
</dbReference>
<evidence type="ECO:0000313" key="3">
    <source>
        <dbReference type="Proteomes" id="UP000069015"/>
    </source>
</evidence>
<dbReference type="KEGG" id="prr:AT705_18995"/>
<reference evidence="2 3" key="1">
    <citation type="submission" date="2015-12" db="EMBL/GenBank/DDBJ databases">
        <title>Complete genome sequence of Pseudoalteromonas rubra SCSIO 6842, harboring a conjugative plasmid.</title>
        <authorList>
            <person name="Li B."/>
            <person name="Wang X."/>
        </authorList>
    </citation>
    <scope>NUCLEOTIDE SEQUENCE [LARGE SCALE GENOMIC DNA]</scope>
    <source>
        <strain evidence="2 3">SCSIO 6842</strain>
    </source>
</reference>
<dbReference type="Proteomes" id="UP000069015">
    <property type="component" value="Chromosome 1"/>
</dbReference>
<keyword evidence="1" id="KW-1133">Transmembrane helix</keyword>
<dbReference type="RefSeq" id="WP_058797790.1">
    <property type="nucleotide sequence ID" value="NZ_CP013611.1"/>
</dbReference>
<dbReference type="AlphaFoldDB" id="A0A0U3H0I3"/>
<evidence type="ECO:0000256" key="1">
    <source>
        <dbReference type="SAM" id="Phobius"/>
    </source>
</evidence>
<evidence type="ECO:0000313" key="2">
    <source>
        <dbReference type="EMBL" id="ALU44851.1"/>
    </source>
</evidence>
<name>A0A0U3H0I3_9GAMM</name>
<keyword evidence="1" id="KW-0472">Membrane</keyword>
<protein>
    <submittedName>
        <fullName evidence="2">Uncharacterized protein</fullName>
    </submittedName>
</protein>
<accession>A0A0U3H0I3</accession>
<feature type="transmembrane region" description="Helical" evidence="1">
    <location>
        <begin position="6"/>
        <end position="26"/>
    </location>
</feature>
<proteinExistence type="predicted"/>
<gene>
    <name evidence="2" type="ORF">AT705_18995</name>
</gene>
<keyword evidence="1" id="KW-0812">Transmembrane</keyword>
<organism evidence="2 3">
    <name type="scientific">Pseudoalteromonas rubra</name>
    <dbReference type="NCBI Taxonomy" id="43658"/>
    <lineage>
        <taxon>Bacteria</taxon>
        <taxon>Pseudomonadati</taxon>
        <taxon>Pseudomonadota</taxon>
        <taxon>Gammaproteobacteria</taxon>
        <taxon>Alteromonadales</taxon>
        <taxon>Pseudoalteromonadaceae</taxon>
        <taxon>Pseudoalteromonas</taxon>
    </lineage>
</organism>